<comment type="caution">
    <text evidence="5">The sequence shown here is derived from an EMBL/GenBank/DDBJ whole genome shotgun (WGS) entry which is preliminary data.</text>
</comment>
<dbReference type="InterPro" id="IPR013022">
    <property type="entry name" value="Xyl_isomerase-like_TIM-brl"/>
</dbReference>
<dbReference type="InterPro" id="IPR036237">
    <property type="entry name" value="Xyl_isomerase-like_sf"/>
</dbReference>
<keyword evidence="6" id="KW-1185">Reference proteome</keyword>
<feature type="domain" description="Xylose isomerase-like TIM barrel" evidence="4">
    <location>
        <begin position="22"/>
        <end position="248"/>
    </location>
</feature>
<evidence type="ECO:0000256" key="3">
    <source>
        <dbReference type="PIRSR" id="PIRSR006241-50"/>
    </source>
</evidence>
<feature type="active site" description="Proton donor/acceptor" evidence="3">
    <location>
        <position position="235"/>
    </location>
</feature>
<dbReference type="PANTHER" id="PTHR43489">
    <property type="entry name" value="ISOMERASE"/>
    <property type="match status" value="1"/>
</dbReference>
<dbReference type="EC" id="5.3.1.22" evidence="5"/>
<dbReference type="RefSeq" id="WP_185055354.1">
    <property type="nucleotide sequence ID" value="NZ_BAABIX010000019.1"/>
</dbReference>
<comment type="similarity">
    <text evidence="2">Belongs to the hyi family.</text>
</comment>
<feature type="active site" description="Proton donor/acceptor" evidence="3">
    <location>
        <position position="137"/>
    </location>
</feature>
<organism evidence="5 6">
    <name type="scientific">Thermocatellispora tengchongensis</name>
    <dbReference type="NCBI Taxonomy" id="1073253"/>
    <lineage>
        <taxon>Bacteria</taxon>
        <taxon>Bacillati</taxon>
        <taxon>Actinomycetota</taxon>
        <taxon>Actinomycetes</taxon>
        <taxon>Streptosporangiales</taxon>
        <taxon>Streptosporangiaceae</taxon>
        <taxon>Thermocatellispora</taxon>
    </lineage>
</organism>
<proteinExistence type="inferred from homology"/>
<evidence type="ECO:0000313" key="6">
    <source>
        <dbReference type="Proteomes" id="UP000578449"/>
    </source>
</evidence>
<name>A0A840PI27_9ACTN</name>
<dbReference type="SUPFAM" id="SSF51658">
    <property type="entry name" value="Xylose isomerase-like"/>
    <property type="match status" value="1"/>
</dbReference>
<evidence type="ECO:0000313" key="5">
    <source>
        <dbReference type="EMBL" id="MBB5138486.1"/>
    </source>
</evidence>
<protein>
    <submittedName>
        <fullName evidence="5">Hydroxypyruvate isomerase</fullName>
        <ecNumber evidence="5">5.3.1.22</ecNumber>
    </submittedName>
</protein>
<sequence>MKLSASVELLFREAGPDHGERIRAAADAGIDTVEIWQHSDKDLASIEKALNDTGSRLWTLLIEGRATLADAKTHESFLDNVRAAAVVARRLGCDRIVTGSGVGLPYMRRAVQHRTVVDALKAGADIAAEHGVVIVLENLNTKVDHPGTLFDTTAECLQAIREVGSPGLALLYDMYHSLQMGETPEREVAEAIDLVSHVQIADLPERTEPGTGEIDWEARLRSLRDLGYTGPVGLEYVPTTASLASLAHIQQIAAAL</sequence>
<dbReference type="AlphaFoldDB" id="A0A840PI27"/>
<dbReference type="Proteomes" id="UP000578449">
    <property type="component" value="Unassembled WGS sequence"/>
</dbReference>
<dbReference type="Pfam" id="PF01261">
    <property type="entry name" value="AP_endonuc_2"/>
    <property type="match status" value="1"/>
</dbReference>
<dbReference type="InterPro" id="IPR050417">
    <property type="entry name" value="Sugar_Epim/Isomerase"/>
</dbReference>
<gene>
    <name evidence="5" type="ORF">HNP84_008240</name>
</gene>
<dbReference type="Gene3D" id="3.20.20.150">
    <property type="entry name" value="Divalent-metal-dependent TIM barrel enzymes"/>
    <property type="match status" value="1"/>
</dbReference>
<accession>A0A840PI27</accession>
<dbReference type="InterPro" id="IPR026040">
    <property type="entry name" value="HyI-like"/>
</dbReference>
<dbReference type="PIRSF" id="PIRSF006241">
    <property type="entry name" value="HyI"/>
    <property type="match status" value="1"/>
</dbReference>
<keyword evidence="1 2" id="KW-0413">Isomerase</keyword>
<evidence type="ECO:0000256" key="1">
    <source>
        <dbReference type="ARBA" id="ARBA00023235"/>
    </source>
</evidence>
<evidence type="ECO:0000259" key="4">
    <source>
        <dbReference type="Pfam" id="PF01261"/>
    </source>
</evidence>
<evidence type="ECO:0000256" key="2">
    <source>
        <dbReference type="PIRNR" id="PIRNR006241"/>
    </source>
</evidence>
<dbReference type="GO" id="GO:0008903">
    <property type="term" value="F:hydroxypyruvate isomerase activity"/>
    <property type="evidence" value="ECO:0007669"/>
    <property type="project" value="UniProtKB-EC"/>
</dbReference>
<reference evidence="5 6" key="1">
    <citation type="submission" date="2020-08" db="EMBL/GenBank/DDBJ databases">
        <title>Genomic Encyclopedia of Type Strains, Phase IV (KMG-IV): sequencing the most valuable type-strain genomes for metagenomic binning, comparative biology and taxonomic classification.</title>
        <authorList>
            <person name="Goeker M."/>
        </authorList>
    </citation>
    <scope>NUCLEOTIDE SEQUENCE [LARGE SCALE GENOMIC DNA]</scope>
    <source>
        <strain evidence="5 6">DSM 45615</strain>
    </source>
</reference>
<dbReference type="EMBL" id="JACHGN010000023">
    <property type="protein sequence ID" value="MBB5138486.1"/>
    <property type="molecule type" value="Genomic_DNA"/>
</dbReference>
<keyword evidence="5" id="KW-0670">Pyruvate</keyword>